<organism evidence="2 3">
    <name type="scientific">Paramuricea clavata</name>
    <name type="common">Red gorgonian</name>
    <name type="synonym">Violescent sea-whip</name>
    <dbReference type="NCBI Taxonomy" id="317549"/>
    <lineage>
        <taxon>Eukaryota</taxon>
        <taxon>Metazoa</taxon>
        <taxon>Cnidaria</taxon>
        <taxon>Anthozoa</taxon>
        <taxon>Octocorallia</taxon>
        <taxon>Malacalcyonacea</taxon>
        <taxon>Plexauridae</taxon>
        <taxon>Paramuricea</taxon>
    </lineage>
</organism>
<name>A0A6S7GHM6_PARCT</name>
<dbReference type="Proteomes" id="UP001152795">
    <property type="component" value="Unassembled WGS sequence"/>
</dbReference>
<evidence type="ECO:0000313" key="2">
    <source>
        <dbReference type="EMBL" id="CAB3988959.1"/>
    </source>
</evidence>
<feature type="compositionally biased region" description="Basic and acidic residues" evidence="1">
    <location>
        <begin position="171"/>
        <end position="181"/>
    </location>
</feature>
<comment type="caution">
    <text evidence="2">The sequence shown here is derived from an EMBL/GenBank/DDBJ whole genome shotgun (WGS) entry which is preliminary data.</text>
</comment>
<dbReference type="EMBL" id="CACRXK020001411">
    <property type="protein sequence ID" value="CAB3988959.1"/>
    <property type="molecule type" value="Genomic_DNA"/>
</dbReference>
<protein>
    <submittedName>
        <fullName evidence="2">Uncharacterized protein</fullName>
    </submittedName>
</protein>
<feature type="region of interest" description="Disordered" evidence="1">
    <location>
        <begin position="162"/>
        <end position="181"/>
    </location>
</feature>
<proteinExistence type="predicted"/>
<evidence type="ECO:0000313" key="3">
    <source>
        <dbReference type="Proteomes" id="UP001152795"/>
    </source>
</evidence>
<accession>A0A6S7GHM6</accession>
<keyword evidence="3" id="KW-1185">Reference proteome</keyword>
<reference evidence="2" key="1">
    <citation type="submission" date="2020-04" db="EMBL/GenBank/DDBJ databases">
        <authorList>
            <person name="Alioto T."/>
            <person name="Alioto T."/>
            <person name="Gomez Garrido J."/>
        </authorList>
    </citation>
    <scope>NUCLEOTIDE SEQUENCE</scope>
    <source>
        <strain evidence="2">A484AB</strain>
    </source>
</reference>
<dbReference type="AlphaFoldDB" id="A0A6S7GHM6"/>
<evidence type="ECO:0000256" key="1">
    <source>
        <dbReference type="SAM" id="MobiDB-lite"/>
    </source>
</evidence>
<gene>
    <name evidence="2" type="ORF">PACLA_8A031225</name>
</gene>
<sequence length="181" mass="20301">MANYITPEEIVDGIESLSTFKYTDYPNGKDSRLESLPHLDILSTFDRTPRLSDADIDSQLPIRETLNPQGDDIMDDISEETTKEADLDGLTPAILEARYNRKNKVDSWCKCGKCSDQNLVDACEYRCCHEIVEALGKLTIDGSIAGENFMFDIARLQGHNERGCAGSSRPFIERPKGQSYK</sequence>